<feature type="transmembrane region" description="Helical" evidence="1">
    <location>
        <begin position="59"/>
        <end position="79"/>
    </location>
</feature>
<reference evidence="2 3" key="1">
    <citation type="submission" date="2023-08" db="EMBL/GenBank/DDBJ databases">
        <title>Methanolobus mangrovi sp. nov. and Methanolobus sediminis sp. nov, two novel methylotrophic methanogens isolated from mangrove sediments in China.</title>
        <authorList>
            <person name="Zhou J."/>
        </authorList>
    </citation>
    <scope>NUCLEOTIDE SEQUENCE [LARGE SCALE GENOMIC DNA]</scope>
    <source>
        <strain evidence="2 3">FTZ6</strain>
    </source>
</reference>
<dbReference type="Proteomes" id="UP001182908">
    <property type="component" value="Chromosome"/>
</dbReference>
<protein>
    <submittedName>
        <fullName evidence="2">Uncharacterized protein</fullName>
    </submittedName>
</protein>
<keyword evidence="1" id="KW-0472">Membrane</keyword>
<feature type="transmembrane region" description="Helical" evidence="1">
    <location>
        <begin position="85"/>
        <end position="103"/>
    </location>
</feature>
<evidence type="ECO:0000313" key="3">
    <source>
        <dbReference type="Proteomes" id="UP001182908"/>
    </source>
</evidence>
<name>A0AA51YJV5_9EURY</name>
<evidence type="ECO:0000256" key="1">
    <source>
        <dbReference type="SAM" id="Phobius"/>
    </source>
</evidence>
<dbReference type="AlphaFoldDB" id="A0AA51YJV5"/>
<dbReference type="KEGG" id="mseb:RE474_04605"/>
<organism evidence="2 3">
    <name type="scientific">Methanolobus sediminis</name>
    <dbReference type="NCBI Taxonomy" id="3072978"/>
    <lineage>
        <taxon>Archaea</taxon>
        <taxon>Methanobacteriati</taxon>
        <taxon>Methanobacteriota</taxon>
        <taxon>Stenosarchaea group</taxon>
        <taxon>Methanomicrobia</taxon>
        <taxon>Methanosarcinales</taxon>
        <taxon>Methanosarcinaceae</taxon>
        <taxon>Methanolobus</taxon>
    </lineage>
</organism>
<dbReference type="RefSeq" id="WP_309311803.1">
    <property type="nucleotide sequence ID" value="NZ_CP133592.1"/>
</dbReference>
<evidence type="ECO:0000313" key="2">
    <source>
        <dbReference type="EMBL" id="WMW26006.1"/>
    </source>
</evidence>
<proteinExistence type="predicted"/>
<accession>A0AA51YJV5</accession>
<keyword evidence="1" id="KW-0812">Transmembrane</keyword>
<feature type="transmembrane region" description="Helical" evidence="1">
    <location>
        <begin position="12"/>
        <end position="39"/>
    </location>
</feature>
<gene>
    <name evidence="2" type="ORF">RE474_04605</name>
</gene>
<dbReference type="GeneID" id="84231972"/>
<dbReference type="EMBL" id="CP133592">
    <property type="protein sequence ID" value="WMW26006.1"/>
    <property type="molecule type" value="Genomic_DNA"/>
</dbReference>
<keyword evidence="3" id="KW-1185">Reference proteome</keyword>
<keyword evidence="1" id="KW-1133">Transmembrane helix</keyword>
<sequence>MLNPLEIMAESLGYQIGIFDWFLLTIASYIIFGFGGAVFDTASNRFRDQSTGRYVKWEIPLITGTLGDLAFFYVTFPTIDFLDKVSSIAALVISIVLTVYLGMGTRKN</sequence>